<dbReference type="AlphaFoldDB" id="U2FE77"/>
<evidence type="ECO:0000313" key="3">
    <source>
        <dbReference type="Proteomes" id="UP000016620"/>
    </source>
</evidence>
<comment type="caution">
    <text evidence="2">The sequence shown here is derived from an EMBL/GenBank/DDBJ whole genome shotgun (WGS) entry which is preliminary data.</text>
</comment>
<organism evidence="2 3">
    <name type="scientific">Campylobacter concisus UNSWCS</name>
    <dbReference type="NCBI Taxonomy" id="1242968"/>
    <lineage>
        <taxon>Bacteria</taxon>
        <taxon>Pseudomonadati</taxon>
        <taxon>Campylobacterota</taxon>
        <taxon>Epsilonproteobacteria</taxon>
        <taxon>Campylobacterales</taxon>
        <taxon>Campylobacteraceae</taxon>
        <taxon>Campylobacter</taxon>
    </lineage>
</organism>
<gene>
    <name evidence="2" type="ORF">UNSWCS_1994</name>
</gene>
<protein>
    <submittedName>
        <fullName evidence="2">Uncharacterized protein</fullName>
    </submittedName>
</protein>
<evidence type="ECO:0000313" key="2">
    <source>
        <dbReference type="EMBL" id="ERJ28400.1"/>
    </source>
</evidence>
<proteinExistence type="predicted"/>
<accession>U2FE77</accession>
<dbReference type="EMBL" id="ANNG01000026">
    <property type="protein sequence ID" value="ERJ28400.1"/>
    <property type="molecule type" value="Genomic_DNA"/>
</dbReference>
<reference evidence="2 3" key="1">
    <citation type="journal article" date="2013" name="BMC Genomics">
        <title>Comparative genomics of Campylobacter concisus isolates reveals genetic diversity and provides insights into disease association.</title>
        <authorList>
            <person name="Deshpande N.P."/>
            <person name="Kaakoush N.O."/>
            <person name="Wilkins M.R."/>
            <person name="Mitchell H.M."/>
        </authorList>
    </citation>
    <scope>NUCLEOTIDE SEQUENCE [LARGE SCALE GENOMIC DNA]</scope>
    <source>
        <strain evidence="2 3">UNSWCS</strain>
    </source>
</reference>
<dbReference type="PATRIC" id="fig|1242968.3.peg.1281"/>
<name>U2FE77_9BACT</name>
<evidence type="ECO:0000256" key="1">
    <source>
        <dbReference type="SAM" id="MobiDB-lite"/>
    </source>
</evidence>
<dbReference type="Proteomes" id="UP000016620">
    <property type="component" value="Unassembled WGS sequence"/>
</dbReference>
<feature type="region of interest" description="Disordered" evidence="1">
    <location>
        <begin position="42"/>
        <end position="64"/>
    </location>
</feature>
<sequence length="64" mass="6821">MLAGLSLALNDTSVLGGAPMLTPTKARRSKAAFAKSAVTAGAKHKSQEIRANRRKAKIRSKRCK</sequence>
<feature type="compositionally biased region" description="Basic residues" evidence="1">
    <location>
        <begin position="52"/>
        <end position="64"/>
    </location>
</feature>